<dbReference type="RefSeq" id="WP_088710080.1">
    <property type="nucleotide sequence ID" value="NZ_LSTO01000002.1"/>
</dbReference>
<name>A0A254T7P8_9BURK</name>
<gene>
    <name evidence="1" type="ORF">AYR66_03625</name>
</gene>
<accession>A0A254T7P8</accession>
<dbReference type="OrthoDB" id="5954007at2"/>
<sequence>MNRQRGIVLIIALIVLVAMTLASVAMVRSVDTSSIIAGNIAFRQGGVASADAGVEAAIAWLGANSSLLEKDRPGKGYFATGQDCLDLTGGGHFDKECKPPFAVLDWKSPDSVVTLPQDAAGNKVSYVIHRMCAAEGAVDGGKCAADQSALSEGRSQGIATQEKIYGDIDMVSISRVYYRVTVRVEGPRNNASFIQAIVSLPV</sequence>
<protein>
    <recommendedName>
        <fullName evidence="3">Pilus assembly protein PilX</fullName>
    </recommendedName>
</protein>
<comment type="caution">
    <text evidence="1">The sequence shown here is derived from an EMBL/GenBank/DDBJ whole genome shotgun (WGS) entry which is preliminary data.</text>
</comment>
<evidence type="ECO:0000313" key="1">
    <source>
        <dbReference type="EMBL" id="OWW18676.1"/>
    </source>
</evidence>
<dbReference type="AlphaFoldDB" id="A0A254T7P8"/>
<reference evidence="1 2" key="1">
    <citation type="submission" date="2016-02" db="EMBL/GenBank/DDBJ databases">
        <authorList>
            <person name="Wen L."/>
            <person name="He K."/>
            <person name="Yang H."/>
        </authorList>
    </citation>
    <scope>NUCLEOTIDE SEQUENCE [LARGE SCALE GENOMIC DNA]</scope>
    <source>
        <strain evidence="1 2">TSA40</strain>
    </source>
</reference>
<evidence type="ECO:0008006" key="3">
    <source>
        <dbReference type="Google" id="ProtNLM"/>
    </source>
</evidence>
<organism evidence="1 2">
    <name type="scientific">Noviherbaspirillum denitrificans</name>
    <dbReference type="NCBI Taxonomy" id="1968433"/>
    <lineage>
        <taxon>Bacteria</taxon>
        <taxon>Pseudomonadati</taxon>
        <taxon>Pseudomonadota</taxon>
        <taxon>Betaproteobacteria</taxon>
        <taxon>Burkholderiales</taxon>
        <taxon>Oxalobacteraceae</taxon>
        <taxon>Noviherbaspirillum</taxon>
    </lineage>
</organism>
<keyword evidence="2" id="KW-1185">Reference proteome</keyword>
<proteinExistence type="predicted"/>
<dbReference type="EMBL" id="LSTO01000002">
    <property type="protein sequence ID" value="OWW18676.1"/>
    <property type="molecule type" value="Genomic_DNA"/>
</dbReference>
<dbReference type="Proteomes" id="UP000197535">
    <property type="component" value="Unassembled WGS sequence"/>
</dbReference>
<evidence type="ECO:0000313" key="2">
    <source>
        <dbReference type="Proteomes" id="UP000197535"/>
    </source>
</evidence>